<keyword evidence="2" id="KW-0472">Membrane</keyword>
<dbReference type="AlphaFoldDB" id="A0A381P4P2"/>
<feature type="region of interest" description="Disordered" evidence="1">
    <location>
        <begin position="252"/>
        <end position="312"/>
    </location>
</feature>
<gene>
    <name evidence="3" type="ORF">METZ01_LOCUS13447</name>
</gene>
<evidence type="ECO:0000256" key="2">
    <source>
        <dbReference type="SAM" id="Phobius"/>
    </source>
</evidence>
<organism evidence="3">
    <name type="scientific">marine metagenome</name>
    <dbReference type="NCBI Taxonomy" id="408172"/>
    <lineage>
        <taxon>unclassified sequences</taxon>
        <taxon>metagenomes</taxon>
        <taxon>ecological metagenomes</taxon>
    </lineage>
</organism>
<evidence type="ECO:0000256" key="1">
    <source>
        <dbReference type="SAM" id="MobiDB-lite"/>
    </source>
</evidence>
<accession>A0A381P4P2</accession>
<keyword evidence="2" id="KW-0812">Transmembrane</keyword>
<keyword evidence="2" id="KW-1133">Transmembrane helix</keyword>
<feature type="transmembrane region" description="Helical" evidence="2">
    <location>
        <begin position="187"/>
        <end position="207"/>
    </location>
</feature>
<feature type="compositionally biased region" description="Low complexity" evidence="1">
    <location>
        <begin position="252"/>
        <end position="262"/>
    </location>
</feature>
<name>A0A381P4P2_9ZZZZ</name>
<proteinExistence type="predicted"/>
<evidence type="ECO:0000313" key="3">
    <source>
        <dbReference type="EMBL" id="SUZ60593.1"/>
    </source>
</evidence>
<reference evidence="3" key="1">
    <citation type="submission" date="2018-05" db="EMBL/GenBank/DDBJ databases">
        <authorList>
            <person name="Lanie J.A."/>
            <person name="Ng W.-L."/>
            <person name="Kazmierczak K.M."/>
            <person name="Andrzejewski T.M."/>
            <person name="Davidsen T.M."/>
            <person name="Wayne K.J."/>
            <person name="Tettelin H."/>
            <person name="Glass J.I."/>
            <person name="Rusch D."/>
            <person name="Podicherti R."/>
            <person name="Tsui H.-C.T."/>
            <person name="Winkler M.E."/>
        </authorList>
    </citation>
    <scope>NUCLEOTIDE SEQUENCE</scope>
</reference>
<sequence length="488" mass="50079">MPTVLALHLGGSTVHAAVAIGGRIDVLALDDQSMHLPAPAPTDGPGLVRVLATAQARCLRVVDAVPDELVVVRPGGGVDDALLGEAARRARVPVPVVLEELRAVAALAAHGPTGVDPMLAPALGGIFWHRRGDAPTGPKPIVTREDLGVDAGRPERLPPAPSVVAVGPRTVFEEEAGTVRRRRMLPLPLLGALVVVVLGVLTVLLVLPDDDRAIAPPPEPFPATTVPATTVPVITTVAPATALAPTTVPSTTIAVPTTAPTTTAPPPANEEPLLAVDPVTGETLPPGPVPTEVPATEEQPGEGGDGTPAATTLPPQLGTVTLSGVGLTADATTDDERLLALGDDGDLVLADLVTVLGEPVGDTGWATDGLCTPAEVRRLVWGDLEVVLARDAVEWPSRMAQWFVSGDDASVSSLWTLERIGVGSTVADLRAAHGTSLSLEQPSDRDPAGWFDTEPVLGDGILGAVGNTTDAGRVLLMWAGNACQRRFG</sequence>
<dbReference type="EMBL" id="UINC01000754">
    <property type="protein sequence ID" value="SUZ60593.1"/>
    <property type="molecule type" value="Genomic_DNA"/>
</dbReference>
<protein>
    <submittedName>
        <fullName evidence="3">Uncharacterized protein</fullName>
    </submittedName>
</protein>